<evidence type="ECO:0000313" key="1">
    <source>
        <dbReference type="EMBL" id="SHE42617.1"/>
    </source>
</evidence>
<dbReference type="Proteomes" id="UP000184368">
    <property type="component" value="Unassembled WGS sequence"/>
</dbReference>
<reference evidence="1 2" key="1">
    <citation type="submission" date="2016-11" db="EMBL/GenBank/DDBJ databases">
        <authorList>
            <person name="Jaros S."/>
            <person name="Januszkiewicz K."/>
            <person name="Wedrychowicz H."/>
        </authorList>
    </citation>
    <scope>NUCLEOTIDE SEQUENCE [LARGE SCALE GENOMIC DNA]</scope>
    <source>
        <strain evidence="1 2">DSM 26897</strain>
    </source>
</reference>
<organism evidence="1 2">
    <name type="scientific">Cnuella takakiae</name>
    <dbReference type="NCBI Taxonomy" id="1302690"/>
    <lineage>
        <taxon>Bacteria</taxon>
        <taxon>Pseudomonadati</taxon>
        <taxon>Bacteroidota</taxon>
        <taxon>Chitinophagia</taxon>
        <taxon>Chitinophagales</taxon>
        <taxon>Chitinophagaceae</taxon>
        <taxon>Cnuella</taxon>
    </lineage>
</organism>
<dbReference type="AlphaFoldDB" id="A0A1M4TEA8"/>
<gene>
    <name evidence="1" type="ORF">SAMN05444008_101391</name>
</gene>
<dbReference type="RefSeq" id="WP_073039384.1">
    <property type="nucleotide sequence ID" value="NZ_FQUO01000001.1"/>
</dbReference>
<sequence length="377" mass="42620">MTIHLIRTAGADTRIFDEVLHFLQSFEGPVQFTGNTALVWEKPRYTNKRVDEESFFHQERVLCSMACFDTPEIPVFRKECSWKELFEKCAQYRNTFPVAETDLVLLLTDIANEFNWFCALDPGFPYNGFVHTGEWAHYLKASEVFPVAYLVAGLILQQHMFENMAQLQAAVHQQPVGCINDFCGHKKEITLKMRTADVCPECMQKLQGKLEPRAIAQVLDIFEGVRKRLLFNQPFRQAVSPSRLVVNTAGRILLPDYGNLEIKLTPLEKTLYLFFLNHPEGVLLPDLVDHRAELRKLYGRFSNSGLLAEVHNGVEGLVDVTSNSASEKISRIKAAFTKALGADLAAQYIIKGEKAKPKSIALDRSLVIIQGNPVAYD</sequence>
<protein>
    <submittedName>
        <fullName evidence="1">Uncharacterized protein</fullName>
    </submittedName>
</protein>
<accession>A0A1M4TEA8</accession>
<proteinExistence type="predicted"/>
<dbReference type="EMBL" id="FQUO01000001">
    <property type="protein sequence ID" value="SHE42617.1"/>
    <property type="molecule type" value="Genomic_DNA"/>
</dbReference>
<name>A0A1M4TEA8_9BACT</name>
<keyword evidence="2" id="KW-1185">Reference proteome</keyword>
<dbReference type="OrthoDB" id="1342667at2"/>
<evidence type="ECO:0000313" key="2">
    <source>
        <dbReference type="Proteomes" id="UP000184368"/>
    </source>
</evidence>